<evidence type="ECO:0000313" key="3">
    <source>
        <dbReference type="EMBL" id="NYJ18086.1"/>
    </source>
</evidence>
<keyword evidence="5" id="KW-1185">Reference proteome</keyword>
<reference evidence="3 5" key="1">
    <citation type="submission" date="2020-07" db="EMBL/GenBank/DDBJ databases">
        <title>Sequencing the genomes of 1000 actinobacteria strains.</title>
        <authorList>
            <person name="Klenk H.-P."/>
        </authorList>
    </citation>
    <scope>NUCLEOTIDE SEQUENCE [LARGE SCALE GENOMIC DNA]</scope>
    <source>
        <strain evidence="3 5">DSM 15664</strain>
    </source>
</reference>
<protein>
    <submittedName>
        <fullName evidence="3">Uncharacterized protein</fullName>
    </submittedName>
</protein>
<dbReference type="EMBL" id="JACCFQ010000002">
    <property type="protein sequence ID" value="NYJ18161.1"/>
    <property type="molecule type" value="Genomic_DNA"/>
</dbReference>
<dbReference type="AlphaFoldDB" id="A0A7Z0EAK1"/>
<evidence type="ECO:0000313" key="4">
    <source>
        <dbReference type="EMBL" id="NYJ18161.1"/>
    </source>
</evidence>
<keyword evidence="2" id="KW-0732">Signal</keyword>
<dbReference type="RefSeq" id="WP_179442767.1">
    <property type="nucleotide sequence ID" value="NZ_BAAALK010000016.1"/>
</dbReference>
<dbReference type="EMBL" id="JACCFQ010000001">
    <property type="protein sequence ID" value="NYJ18086.1"/>
    <property type="molecule type" value="Genomic_DNA"/>
</dbReference>
<accession>A0A7Z0EAK1</accession>
<proteinExistence type="predicted"/>
<sequence>MSLHPHHTTPLAIATLAGLLLTACASGGDETVENASVQSATPTATSTAGAGDSTEAWDPADPENELTVHCTDADALNENEDREPAGWPQDWEEGEPMPDPECHPDFIEVESWALYEEFRACWEGSETSTAVREPDMTDQDTYEILWSQSQDRAEWEMPSGEGAPFEGASEECIALYEDGQDSNDI</sequence>
<feature type="signal peptide" evidence="2">
    <location>
        <begin position="1"/>
        <end position="25"/>
    </location>
</feature>
<evidence type="ECO:0000313" key="5">
    <source>
        <dbReference type="Proteomes" id="UP000560069"/>
    </source>
</evidence>
<feature type="region of interest" description="Disordered" evidence="1">
    <location>
        <begin position="34"/>
        <end position="97"/>
    </location>
</feature>
<evidence type="ECO:0000256" key="2">
    <source>
        <dbReference type="SAM" id="SignalP"/>
    </source>
</evidence>
<name>A0A7Z0EAK1_9MICC</name>
<evidence type="ECO:0000256" key="1">
    <source>
        <dbReference type="SAM" id="MobiDB-lite"/>
    </source>
</evidence>
<feature type="chain" id="PRO_5044662621" evidence="2">
    <location>
        <begin position="26"/>
        <end position="185"/>
    </location>
</feature>
<organism evidence="3 5">
    <name type="scientific">Nesterenkonia sandarakina</name>
    <dbReference type="NCBI Taxonomy" id="272918"/>
    <lineage>
        <taxon>Bacteria</taxon>
        <taxon>Bacillati</taxon>
        <taxon>Actinomycetota</taxon>
        <taxon>Actinomycetes</taxon>
        <taxon>Micrococcales</taxon>
        <taxon>Micrococcaceae</taxon>
        <taxon>Nesterenkonia</taxon>
    </lineage>
</organism>
<comment type="caution">
    <text evidence="3">The sequence shown here is derived from an EMBL/GenBank/DDBJ whole genome shotgun (WGS) entry which is preliminary data.</text>
</comment>
<dbReference type="Proteomes" id="UP000560069">
    <property type="component" value="Unassembled WGS sequence"/>
</dbReference>
<feature type="compositionally biased region" description="Low complexity" evidence="1">
    <location>
        <begin position="35"/>
        <end position="56"/>
    </location>
</feature>
<gene>
    <name evidence="3" type="ORF">HNR11_002620</name>
    <name evidence="4" type="ORF">HNR11_002751</name>
</gene>